<dbReference type="Pfam" id="PF17428">
    <property type="entry name" value="DUF5412"/>
    <property type="match status" value="1"/>
</dbReference>
<reference evidence="2 3" key="1">
    <citation type="submission" date="2020-01" db="EMBL/GenBank/DDBJ databases">
        <title>Polyphasic characterisation and genomic insights into a novel alkali tolerant bacterium VR-M41.</title>
        <authorList>
            <person name="Vemuluri V.R."/>
        </authorList>
    </citation>
    <scope>NUCLEOTIDE SEQUENCE [LARGE SCALE GENOMIC DNA]</scope>
    <source>
        <strain evidence="2 3">VR-M41</strain>
    </source>
</reference>
<gene>
    <name evidence="2" type="ORF">GYN08_15135</name>
</gene>
<evidence type="ECO:0000313" key="3">
    <source>
        <dbReference type="Proteomes" id="UP000800303"/>
    </source>
</evidence>
<evidence type="ECO:0000256" key="1">
    <source>
        <dbReference type="SAM" id="Phobius"/>
    </source>
</evidence>
<accession>A0ABX0F6R7</accession>
<dbReference type="EMBL" id="JAAFGS010000005">
    <property type="protein sequence ID" value="NGZ76658.1"/>
    <property type="molecule type" value="Genomic_DNA"/>
</dbReference>
<feature type="transmembrane region" description="Helical" evidence="1">
    <location>
        <begin position="41"/>
        <end position="63"/>
    </location>
</feature>
<keyword evidence="1" id="KW-1133">Transmembrane helix</keyword>
<keyword evidence="1" id="KW-0812">Transmembrane</keyword>
<dbReference type="Proteomes" id="UP000800303">
    <property type="component" value="Unassembled WGS sequence"/>
</dbReference>
<feature type="transmembrane region" description="Helical" evidence="1">
    <location>
        <begin position="6"/>
        <end position="29"/>
    </location>
</feature>
<proteinExistence type="predicted"/>
<keyword evidence="1" id="KW-0472">Membrane</keyword>
<keyword evidence="3" id="KW-1185">Reference proteome</keyword>
<sequence length="187" mass="21598">MHPLFRILGFFVLLFTAIVFFVFVVRLVIYFFKRTRFPRKTLVSALTGLIVFSGIFVYLQYFFSFDAIDRSHKQEGPATSSPAGQYTANAYYEPYGGAAGGVNVWIEVTDHAENATRTIYYADAKQQFSLNWIDEETLSVTNADEYPDSDRSAVLKVRKEIYDENGLACKSLLMKNDYEECYRYEKR</sequence>
<organism evidence="2 3">
    <name type="scientific">Saccharibacillus alkalitolerans</name>
    <dbReference type="NCBI Taxonomy" id="2705290"/>
    <lineage>
        <taxon>Bacteria</taxon>
        <taxon>Bacillati</taxon>
        <taxon>Bacillota</taxon>
        <taxon>Bacilli</taxon>
        <taxon>Bacillales</taxon>
        <taxon>Paenibacillaceae</taxon>
        <taxon>Saccharibacillus</taxon>
    </lineage>
</organism>
<dbReference type="RefSeq" id="WP_166275729.1">
    <property type="nucleotide sequence ID" value="NZ_JAAFGS010000005.1"/>
</dbReference>
<dbReference type="InterPro" id="IPR035406">
    <property type="entry name" value="DUF5412"/>
</dbReference>
<evidence type="ECO:0000313" key="2">
    <source>
        <dbReference type="EMBL" id="NGZ76658.1"/>
    </source>
</evidence>
<protein>
    <submittedName>
        <fullName evidence="2">DUF5412 domain-containing protein</fullName>
    </submittedName>
</protein>
<name>A0ABX0F6R7_9BACL</name>
<comment type="caution">
    <text evidence="2">The sequence shown here is derived from an EMBL/GenBank/DDBJ whole genome shotgun (WGS) entry which is preliminary data.</text>
</comment>